<keyword evidence="1" id="KW-0413">Isomerase</keyword>
<protein>
    <submittedName>
        <fullName evidence="1">Xylose isomerase-like TIM barrel</fullName>
    </submittedName>
</protein>
<sequence length="393" mass="44174">MAFSTLPLSYCTNVHPGRTVDEVVDGLVEHTATVRQQLNSPMAAGLWLSRGVASELLKTESELERLGQTLWQHDLVCYTLNAFPYGDFHSERVKEQVYLPDWASTDRMKYTCDCAKILAKLIPETAEGSISTVPLGGNMNSGGRDFYATCCHNLIETAKFLKDLHDKTGRMIRLAIEPEPMCQLSFTAETTVPIFHMLFEMAEALGCLETVQTFIGLCFDVCHQAVVFEDVAESIELVVSNGIRINKVHITNAVELEEPHNNPAGLAALCDFVEPRYLHQTYGKMPDGRVLYRPDLLTEDINRLPPDKFLQADTWRVHFHVPVFADTLGPLNTTRRDLKAALRKIQTLDYAPHLEVETYTWPVMPDSGVEQQSLADQITQELESAYRLLSDLS</sequence>
<dbReference type="EMBL" id="CP017641">
    <property type="protein sequence ID" value="APZ92479.1"/>
    <property type="molecule type" value="Genomic_DNA"/>
</dbReference>
<organism evidence="1 2">
    <name type="scientific">Fuerstiella marisgermanici</name>
    <dbReference type="NCBI Taxonomy" id="1891926"/>
    <lineage>
        <taxon>Bacteria</taxon>
        <taxon>Pseudomonadati</taxon>
        <taxon>Planctomycetota</taxon>
        <taxon>Planctomycetia</taxon>
        <taxon>Planctomycetales</taxon>
        <taxon>Planctomycetaceae</taxon>
        <taxon>Fuerstiella</taxon>
    </lineage>
</organism>
<dbReference type="Proteomes" id="UP000187735">
    <property type="component" value="Chromosome"/>
</dbReference>
<dbReference type="RefSeq" id="WP_077028220.1">
    <property type="nucleotide sequence ID" value="NZ_CP017641.1"/>
</dbReference>
<dbReference type="Gene3D" id="3.20.20.150">
    <property type="entry name" value="Divalent-metal-dependent TIM barrel enzymes"/>
    <property type="match status" value="1"/>
</dbReference>
<keyword evidence="2" id="KW-1185">Reference proteome</keyword>
<evidence type="ECO:0000313" key="1">
    <source>
        <dbReference type="EMBL" id="APZ92479.1"/>
    </source>
</evidence>
<evidence type="ECO:0000313" key="2">
    <source>
        <dbReference type="Proteomes" id="UP000187735"/>
    </source>
</evidence>
<reference evidence="1 2" key="1">
    <citation type="journal article" date="2016" name="Front. Microbiol.">
        <title>Fuerstia marisgermanicae gen. nov., sp. nov., an Unusual Member of the Phylum Planctomycetes from the German Wadden Sea.</title>
        <authorList>
            <person name="Kohn T."/>
            <person name="Heuer A."/>
            <person name="Jogler M."/>
            <person name="Vollmers J."/>
            <person name="Boedeker C."/>
            <person name="Bunk B."/>
            <person name="Rast P."/>
            <person name="Borchert D."/>
            <person name="Glockner I."/>
            <person name="Freese H.M."/>
            <person name="Klenk H.P."/>
            <person name="Overmann J."/>
            <person name="Kaster A.K."/>
            <person name="Rohde M."/>
            <person name="Wiegand S."/>
            <person name="Jogler C."/>
        </authorList>
    </citation>
    <scope>NUCLEOTIDE SEQUENCE [LARGE SCALE GENOMIC DNA]</scope>
    <source>
        <strain evidence="1 2">NH11</strain>
    </source>
</reference>
<proteinExistence type="predicted"/>
<name>A0A1P8WEK1_9PLAN</name>
<dbReference type="InterPro" id="IPR036237">
    <property type="entry name" value="Xyl_isomerase-like_sf"/>
</dbReference>
<accession>A0A1P8WEK1</accession>
<dbReference type="STRING" id="1891926.Fuma_02090"/>
<dbReference type="NCBIfam" id="NF035939">
    <property type="entry name" value="TIM_EboE"/>
    <property type="match status" value="1"/>
</dbReference>
<dbReference type="GO" id="GO:0016853">
    <property type="term" value="F:isomerase activity"/>
    <property type="evidence" value="ECO:0007669"/>
    <property type="project" value="UniProtKB-KW"/>
</dbReference>
<dbReference type="SUPFAM" id="SSF51658">
    <property type="entry name" value="Xylose isomerase-like"/>
    <property type="match status" value="1"/>
</dbReference>
<dbReference type="OrthoDB" id="9785907at2"/>
<gene>
    <name evidence="1" type="ORF">Fuma_02090</name>
</gene>
<dbReference type="KEGG" id="fmr:Fuma_02090"/>
<dbReference type="AlphaFoldDB" id="A0A1P8WEK1"/>